<dbReference type="Proteomes" id="UP000729402">
    <property type="component" value="Unassembled WGS sequence"/>
</dbReference>
<sequence length="136" mass="14827">MAEPTAAADIAAPPPPAPEATATATAMDTVVAEQKVSPTAPQPDVPAPPAAAKKRKLEEVGFHTSAYYKIRAAVADLRVRFVQVYEATDFQNNDAACEILKAIEVAWVKVWSIRGNLYMGMVRRWRCHWSVVTGFS</sequence>
<dbReference type="EMBL" id="JAAALK010000287">
    <property type="protein sequence ID" value="KAG8059969.1"/>
    <property type="molecule type" value="Genomic_DNA"/>
</dbReference>
<evidence type="ECO:0000313" key="2">
    <source>
        <dbReference type="EMBL" id="KAG8059969.1"/>
    </source>
</evidence>
<keyword evidence="3" id="KW-1185">Reference proteome</keyword>
<proteinExistence type="predicted"/>
<name>A0A8J5S3K3_ZIZPA</name>
<dbReference type="PANTHER" id="PTHR35459">
    <property type="entry name" value="T1N6.14 PROTEIN"/>
    <property type="match status" value="1"/>
</dbReference>
<dbReference type="PANTHER" id="PTHR35459:SF2">
    <property type="entry name" value="T1N6.14 PROTEIN"/>
    <property type="match status" value="1"/>
</dbReference>
<evidence type="ECO:0000313" key="3">
    <source>
        <dbReference type="Proteomes" id="UP000729402"/>
    </source>
</evidence>
<feature type="compositionally biased region" description="Pro residues" evidence="1">
    <location>
        <begin position="40"/>
        <end position="49"/>
    </location>
</feature>
<comment type="caution">
    <text evidence="2">The sequence shown here is derived from an EMBL/GenBank/DDBJ whole genome shotgun (WGS) entry which is preliminary data.</text>
</comment>
<gene>
    <name evidence="2" type="ORF">GUJ93_ZPchr0002g23032</name>
</gene>
<reference evidence="2" key="1">
    <citation type="journal article" date="2021" name="bioRxiv">
        <title>Whole Genome Assembly and Annotation of Northern Wild Rice, Zizania palustris L., Supports a Whole Genome Duplication in the Zizania Genus.</title>
        <authorList>
            <person name="Haas M."/>
            <person name="Kono T."/>
            <person name="Macchietto M."/>
            <person name="Millas R."/>
            <person name="McGilp L."/>
            <person name="Shao M."/>
            <person name="Duquette J."/>
            <person name="Hirsch C.N."/>
            <person name="Kimball J."/>
        </authorList>
    </citation>
    <scope>NUCLEOTIDE SEQUENCE</scope>
    <source>
        <tissue evidence="2">Fresh leaf tissue</tissue>
    </source>
</reference>
<accession>A0A8J5S3K3</accession>
<feature type="region of interest" description="Disordered" evidence="1">
    <location>
        <begin position="34"/>
        <end position="53"/>
    </location>
</feature>
<dbReference type="AlphaFoldDB" id="A0A8J5S3K3"/>
<dbReference type="OrthoDB" id="672903at2759"/>
<evidence type="ECO:0000256" key="1">
    <source>
        <dbReference type="SAM" id="MobiDB-lite"/>
    </source>
</evidence>
<reference evidence="2" key="2">
    <citation type="submission" date="2021-02" db="EMBL/GenBank/DDBJ databases">
        <authorList>
            <person name="Kimball J.A."/>
            <person name="Haas M.W."/>
            <person name="Macchietto M."/>
            <person name="Kono T."/>
            <person name="Duquette J."/>
            <person name="Shao M."/>
        </authorList>
    </citation>
    <scope>NUCLEOTIDE SEQUENCE</scope>
    <source>
        <tissue evidence="2">Fresh leaf tissue</tissue>
    </source>
</reference>
<feature type="region of interest" description="Disordered" evidence="1">
    <location>
        <begin position="1"/>
        <end position="22"/>
    </location>
</feature>
<feature type="compositionally biased region" description="Low complexity" evidence="1">
    <location>
        <begin position="1"/>
        <end position="11"/>
    </location>
</feature>
<organism evidence="2 3">
    <name type="scientific">Zizania palustris</name>
    <name type="common">Northern wild rice</name>
    <dbReference type="NCBI Taxonomy" id="103762"/>
    <lineage>
        <taxon>Eukaryota</taxon>
        <taxon>Viridiplantae</taxon>
        <taxon>Streptophyta</taxon>
        <taxon>Embryophyta</taxon>
        <taxon>Tracheophyta</taxon>
        <taxon>Spermatophyta</taxon>
        <taxon>Magnoliopsida</taxon>
        <taxon>Liliopsida</taxon>
        <taxon>Poales</taxon>
        <taxon>Poaceae</taxon>
        <taxon>BOP clade</taxon>
        <taxon>Oryzoideae</taxon>
        <taxon>Oryzeae</taxon>
        <taxon>Zizaniinae</taxon>
        <taxon>Zizania</taxon>
    </lineage>
</organism>
<protein>
    <submittedName>
        <fullName evidence="2">Uncharacterized protein</fullName>
    </submittedName>
</protein>